<evidence type="ECO:0000256" key="2">
    <source>
        <dbReference type="ARBA" id="ARBA00023125"/>
    </source>
</evidence>
<dbReference type="PROSITE" id="PS50943">
    <property type="entry name" value="HTH_CROC1"/>
    <property type="match status" value="1"/>
</dbReference>
<proteinExistence type="predicted"/>
<organism evidence="5 6">
    <name type="scientific">Oribacterium sinus</name>
    <dbReference type="NCBI Taxonomy" id="237576"/>
    <lineage>
        <taxon>Bacteria</taxon>
        <taxon>Bacillati</taxon>
        <taxon>Bacillota</taxon>
        <taxon>Clostridia</taxon>
        <taxon>Lachnospirales</taxon>
        <taxon>Lachnospiraceae</taxon>
        <taxon>Oribacterium</taxon>
    </lineage>
</organism>
<dbReference type="RefSeq" id="WP_304073558.1">
    <property type="nucleotide sequence ID" value="NZ_JABZRA010000229.1"/>
</dbReference>
<evidence type="ECO:0000256" key="3">
    <source>
        <dbReference type="ARBA" id="ARBA00023163"/>
    </source>
</evidence>
<name>A0A930DLU5_9FIRM</name>
<evidence type="ECO:0000313" key="5">
    <source>
        <dbReference type="EMBL" id="MBF1273708.1"/>
    </source>
</evidence>
<protein>
    <submittedName>
        <fullName evidence="5">Helix-turn-helix domain-containing protein</fullName>
    </submittedName>
</protein>
<keyword evidence="2" id="KW-0238">DNA-binding</keyword>
<keyword evidence="3" id="KW-0804">Transcription</keyword>
<dbReference type="Proteomes" id="UP000775770">
    <property type="component" value="Unassembled WGS sequence"/>
</dbReference>
<dbReference type="InterPro" id="IPR010982">
    <property type="entry name" value="Lambda_DNA-bd_dom_sf"/>
</dbReference>
<accession>A0A930DLU5</accession>
<gene>
    <name evidence="5" type="ORF">HXM90_09930</name>
</gene>
<dbReference type="AlphaFoldDB" id="A0A930DLU5"/>
<dbReference type="PANTHER" id="PTHR36511">
    <property type="entry name" value="MERR FAMILY BACTERIAL REGULATORY PROTEIN"/>
    <property type="match status" value="1"/>
</dbReference>
<evidence type="ECO:0000313" key="6">
    <source>
        <dbReference type="Proteomes" id="UP000775770"/>
    </source>
</evidence>
<dbReference type="SMART" id="SM00530">
    <property type="entry name" value="HTH_XRE"/>
    <property type="match status" value="1"/>
</dbReference>
<dbReference type="InterPro" id="IPR001387">
    <property type="entry name" value="Cro/C1-type_HTH"/>
</dbReference>
<evidence type="ECO:0000256" key="1">
    <source>
        <dbReference type="ARBA" id="ARBA00023015"/>
    </source>
</evidence>
<feature type="domain" description="HTH cro/C1-type" evidence="4">
    <location>
        <begin position="46"/>
        <end position="82"/>
    </location>
</feature>
<dbReference type="CDD" id="cd00093">
    <property type="entry name" value="HTH_XRE"/>
    <property type="match status" value="1"/>
</dbReference>
<dbReference type="InterPro" id="IPR052359">
    <property type="entry name" value="HTH-type_reg/antitoxin"/>
</dbReference>
<dbReference type="Pfam" id="PF01381">
    <property type="entry name" value="HTH_3"/>
    <property type="match status" value="1"/>
</dbReference>
<reference evidence="5" key="1">
    <citation type="submission" date="2020-04" db="EMBL/GenBank/DDBJ databases">
        <title>Deep metagenomics examines the oral microbiome during advanced dental caries in children, revealing novel taxa and co-occurrences with host molecules.</title>
        <authorList>
            <person name="Baker J.L."/>
            <person name="Morton J.T."/>
            <person name="Dinis M."/>
            <person name="Alvarez R."/>
            <person name="Tran N.C."/>
            <person name="Knight R."/>
            <person name="Edlund A."/>
        </authorList>
    </citation>
    <scope>NUCLEOTIDE SEQUENCE</scope>
    <source>
        <strain evidence="5">JCVI_38_bin.19</strain>
    </source>
</reference>
<evidence type="ECO:0000259" key="4">
    <source>
        <dbReference type="PROSITE" id="PS50943"/>
    </source>
</evidence>
<dbReference type="SUPFAM" id="SSF47413">
    <property type="entry name" value="lambda repressor-like DNA-binding domains"/>
    <property type="match status" value="1"/>
</dbReference>
<dbReference type="EMBL" id="JABZRA010000229">
    <property type="protein sequence ID" value="MBF1273708.1"/>
    <property type="molecule type" value="Genomic_DNA"/>
</dbReference>
<comment type="caution">
    <text evidence="5">The sequence shown here is derived from an EMBL/GenBank/DDBJ whole genome shotgun (WGS) entry which is preliminary data.</text>
</comment>
<dbReference type="PANTHER" id="PTHR36511:SF3">
    <property type="entry name" value="ANTITOXIN HIGA-2"/>
    <property type="match status" value="1"/>
</dbReference>
<dbReference type="Gene3D" id="1.10.260.40">
    <property type="entry name" value="lambda repressor-like DNA-binding domains"/>
    <property type="match status" value="1"/>
</dbReference>
<sequence length="111" mass="12424">MSKKTVFDSILSGLNEALEDAKKETPSLKRHRVTVIPLKEYEANDIKKIRNSTGLSQKYFASYMGVSIKTVEAWEAGTNHPSGSASRLLHMMELDNELTEKYPFISKASST</sequence>
<dbReference type="GO" id="GO:0003677">
    <property type="term" value="F:DNA binding"/>
    <property type="evidence" value="ECO:0007669"/>
    <property type="project" value="UniProtKB-KW"/>
</dbReference>
<keyword evidence="1" id="KW-0805">Transcription regulation</keyword>